<protein>
    <recommendedName>
        <fullName evidence="4">Autophagy-related protein 2</fullName>
    </recommendedName>
</protein>
<dbReference type="GO" id="GO:0043495">
    <property type="term" value="F:protein-membrane adaptor activity"/>
    <property type="evidence" value="ECO:0007669"/>
    <property type="project" value="TreeGrafter"/>
</dbReference>
<dbReference type="PANTHER" id="PTHR13190:SF1">
    <property type="entry name" value="AUTOPHAGY-RELATED 2, ISOFORM A"/>
    <property type="match status" value="1"/>
</dbReference>
<feature type="region of interest" description="Disordered" evidence="12">
    <location>
        <begin position="250"/>
        <end position="270"/>
    </location>
</feature>
<dbReference type="GO" id="GO:0032266">
    <property type="term" value="F:phosphatidylinositol-3-phosphate binding"/>
    <property type="evidence" value="ECO:0007669"/>
    <property type="project" value="TreeGrafter"/>
</dbReference>
<dbReference type="InterPro" id="IPR026849">
    <property type="entry name" value="ATG2"/>
</dbReference>
<name>A0A2B4SNS6_STYPI</name>
<evidence type="ECO:0000256" key="2">
    <source>
        <dbReference type="ARBA" id="ARBA00004623"/>
    </source>
</evidence>
<comment type="catalytic activity">
    <reaction evidence="10">
        <text>a 1,2-diacyl-sn-glycero-3-phospho-L-serine(in) = a 1,2-diacyl-sn-glycero-3-phospho-L-serine(out)</text>
        <dbReference type="Rhea" id="RHEA:38663"/>
        <dbReference type="ChEBI" id="CHEBI:57262"/>
    </reaction>
</comment>
<feature type="compositionally biased region" description="Acidic residues" evidence="12">
    <location>
        <begin position="1095"/>
        <end position="1105"/>
    </location>
</feature>
<dbReference type="PANTHER" id="PTHR13190">
    <property type="entry name" value="AUTOPHAGY-RELATED 2, ISOFORM A"/>
    <property type="match status" value="1"/>
</dbReference>
<evidence type="ECO:0000256" key="10">
    <source>
        <dbReference type="ARBA" id="ARBA00024479"/>
    </source>
</evidence>
<feature type="region of interest" description="Disordered" evidence="12">
    <location>
        <begin position="543"/>
        <end position="563"/>
    </location>
</feature>
<comment type="subcellular location">
    <subcellularLocation>
        <location evidence="1">Endoplasmic reticulum membrane</location>
        <topology evidence="1">Peripheral membrane protein</topology>
    </subcellularLocation>
    <subcellularLocation>
        <location evidence="2">Preautophagosomal structure membrane</location>
        <topology evidence="2">Peripheral membrane protein</topology>
    </subcellularLocation>
</comment>
<keyword evidence="5" id="KW-0813">Transport</keyword>
<dbReference type="GO" id="GO:0000045">
    <property type="term" value="P:autophagosome assembly"/>
    <property type="evidence" value="ECO:0007669"/>
    <property type="project" value="TreeGrafter"/>
</dbReference>
<evidence type="ECO:0000256" key="9">
    <source>
        <dbReference type="ARBA" id="ARBA00023136"/>
    </source>
</evidence>
<dbReference type="STRING" id="50429.A0A2B4SNS6"/>
<feature type="region of interest" description="Disordered" evidence="12">
    <location>
        <begin position="1093"/>
        <end position="1122"/>
    </location>
</feature>
<keyword evidence="8" id="KW-0445">Lipid transport</keyword>
<dbReference type="GO" id="GO:0005789">
    <property type="term" value="C:endoplasmic reticulum membrane"/>
    <property type="evidence" value="ECO:0007669"/>
    <property type="project" value="UniProtKB-SubCell"/>
</dbReference>
<feature type="region of interest" description="Disordered" evidence="12">
    <location>
        <begin position="1444"/>
        <end position="1470"/>
    </location>
</feature>
<dbReference type="GO" id="GO:0034045">
    <property type="term" value="C:phagophore assembly site membrane"/>
    <property type="evidence" value="ECO:0007669"/>
    <property type="project" value="UniProtKB-SubCell"/>
</dbReference>
<feature type="compositionally biased region" description="Low complexity" evidence="12">
    <location>
        <begin position="259"/>
        <end position="270"/>
    </location>
</feature>
<evidence type="ECO:0000256" key="3">
    <source>
        <dbReference type="ARBA" id="ARBA00009714"/>
    </source>
</evidence>
<dbReference type="GO" id="GO:0061908">
    <property type="term" value="C:phagophore"/>
    <property type="evidence" value="ECO:0007669"/>
    <property type="project" value="TreeGrafter"/>
</dbReference>
<dbReference type="GO" id="GO:0034727">
    <property type="term" value="P:piecemeal microautophagy of the nucleus"/>
    <property type="evidence" value="ECO:0007669"/>
    <property type="project" value="TreeGrafter"/>
</dbReference>
<dbReference type="GO" id="GO:0000422">
    <property type="term" value="P:autophagy of mitochondrion"/>
    <property type="evidence" value="ECO:0007669"/>
    <property type="project" value="TreeGrafter"/>
</dbReference>
<evidence type="ECO:0000256" key="12">
    <source>
        <dbReference type="SAM" id="MobiDB-lite"/>
    </source>
</evidence>
<accession>A0A2B4SNS6</accession>
<gene>
    <name evidence="13" type="primary">Atg2b</name>
    <name evidence="13" type="ORF">AWC38_SpisGene4492</name>
</gene>
<feature type="region of interest" description="Disordered" evidence="12">
    <location>
        <begin position="395"/>
        <end position="414"/>
    </location>
</feature>
<evidence type="ECO:0000313" key="13">
    <source>
        <dbReference type="EMBL" id="PFX30723.1"/>
    </source>
</evidence>
<evidence type="ECO:0000313" key="14">
    <source>
        <dbReference type="Proteomes" id="UP000225706"/>
    </source>
</evidence>
<comment type="caution">
    <text evidence="13">The sequence shown here is derived from an EMBL/GenBank/DDBJ whole genome shotgun (WGS) entry which is preliminary data.</text>
</comment>
<proteinExistence type="inferred from homology"/>
<keyword evidence="6" id="KW-0256">Endoplasmic reticulum</keyword>
<reference evidence="14" key="1">
    <citation type="journal article" date="2017" name="bioRxiv">
        <title>Comparative analysis of the genomes of Stylophora pistillata and Acropora digitifera provides evidence for extensive differences between species of corals.</title>
        <authorList>
            <person name="Voolstra C.R."/>
            <person name="Li Y."/>
            <person name="Liew Y.J."/>
            <person name="Baumgarten S."/>
            <person name="Zoccola D."/>
            <person name="Flot J.-F."/>
            <person name="Tambutte S."/>
            <person name="Allemand D."/>
            <person name="Aranda M."/>
        </authorList>
    </citation>
    <scope>NUCLEOTIDE SEQUENCE [LARGE SCALE GENOMIC DNA]</scope>
</reference>
<dbReference type="GO" id="GO:0006869">
    <property type="term" value="P:lipid transport"/>
    <property type="evidence" value="ECO:0007669"/>
    <property type="project" value="UniProtKB-KW"/>
</dbReference>
<evidence type="ECO:0000256" key="1">
    <source>
        <dbReference type="ARBA" id="ARBA00004406"/>
    </source>
</evidence>
<evidence type="ECO:0000256" key="6">
    <source>
        <dbReference type="ARBA" id="ARBA00022824"/>
    </source>
</evidence>
<sequence length="2120" mass="234336">MPWFFPWSDFIKKRACRYLLQHYLGHFLQEKLTLDQLTVDLYNGTGRVDKVPLDVWSVNEMLDNAGIPLEIIDGFIGSISVSVPWTALLSESCCLDIQGLEVTIMPRQRVDTGGSMTDSMIWNAMTTSMQLAQECLKESPSSGEEQAEASQPFEGLESFAQTIESVLARVKLSFTDTVIRFEHLPKDTATGIGLEIHIKRTDYSDLSTKLAEEDSHFKAKSVYEPAACACKNLKIFGVTVHLDEFPEESRTMPQVPDFSHSPPLSPSGGSCSPLLHNPFNPLGRPSLSADQISKPPLSGSLLPQIKILTFAGHSEIKLKLKQNVTVPGPKVDVECFIGTMNVFLSPKQLHLLLELCSGFSSPDISNHTPDKGHAFNKPMQPEDFQKIEQELQNQLMSTKQQEQRQRQGQQRVDSWNFSFDSATANDTPSHYSSGTDYNSILGGEGEDTFYSMSSNHDVLPPLEEPVLPADMLPVKSSGSLPHSAEFSPLGTLGGVQSSHYNLMNSIGCDKRFMSHKTQIPGTSLAEAANTVFVRAKQTVPVIDGTANTPQSNVSRRSLSSSSNPGLAGIAALDDPCPDVTKISLKLSSVAVTVLHIDPVLSSVLDTRGNPSNHDDKQIHPLSQMAEKFFTGIGTYGFGGKDFEEMSAKFTSACCADHLRCMVAPLSFEFEKVVNSSHQTGNSELSAGKLEVNEYLFEHSSSSTSTPMPYSSTQLLKLFSSDSQTATPYIGLNPMPCLRIKYRSTQRTTSPGVVQGRNIVLPKLDLSLELGGLLCELDVSIVDRLTALLDPQPVFMNHPSNMQSRMFKSCNPTVVNQQAVFTQAMEDTPSVEQPFNVHLTCPSLTMVVRFPIPDLRPAVDRRPWWQQSLRKERLIFDFSAVEFSTLYSGSENSCLYNFSFKELQGYFQEDTSSNKMPVICVTHCQSDEETGNGEFDWPRIVVKVQPAAPLSALEEVPSSDNSPLSSLDAYPVMKAEPSPFSSRPVMFETEELLMPGTREEMGKFQEDTVLTSRVHVECSFPRFDVNLHTKDVFENIYNRLATDLLLWEPMAPSPADRPDSFSFSVSAGLDLASQMLRAHGPDRFVMCRSGLRSYDDDASSTDDEDSSNFTSLENKYKRTKSNPNGQTAFTLTLNVEKARLAVFPKSEILSPSGSSKDSTSCSEEVLGEIAAEFNYVSFFVAACYKSQVDLTYLCLQSQKVAFQHAPVVPEASHESMESAFSGAELQSTLYHTEPGVRQGDGRTSEPMFAFAIKVSADTSKNIKEILLSLGLRRSTLRHRMLASKQMWLTQVRDFFDVKDDPVLGFSPPAVITVFHTHVWEGTIDYRPIHLPLRVLVTMGTFSVSSNITVESNVSLLRFIIDDAALYLSDKCSGAANIRNYVCVVDLGMFELSLFTSDGSEKGHPQSELRMSNNTVNVRTCSDSCSALLQLIQYIAADGDLVPSYEPEVPDATKTPSTPSRCPAEPPVKQGSIDEGELSSIMTEAMVDTHADEGASHDKSVKGDLLNHQLSRSPRRDLFLFPDDELSSLVEEYYPPEGTNAESPNPGEVEEEEEDSDDDFCILEHPDKEPEGLSHEVIIKLLTDEQVNIADNHFTVPLGPSDQLCAPSNFPPAVFCCTLKEMSVVWHLYGGRDFGGSVSRDTKKKIAFALDERGRPVDSSFVKRPTSLLTKNTAPASTANKLNGGPDRNNNVLMEFYLNKIRLQYEEYPEDTQQASRVVVLVQDVEIRDRLEQSQMNKFLYQYDSTACPKQTHANMILLKMLHIRPDPGLKAQECNLRVSMQPLRLNVDQDALFFLRNFFSEVLGEAAKNPKGSSSVDSSPVRPPPTSDWLLETPSAEESLVESASESETVTSQPAPTFFRSFVFSPEVPIRLDYQGKRVDMEQGTLVGLLIGLGQLNCSELRLKRLCCRSGLLGMDRVINYALSEWLSDIRSTQLPRILGGVGPVHSFLQLFQGLVDLVWLPIDQYWRDGRVIRGLQRGANSFTTSSAMAFLELTNRVVQMIQAAAETAYDVVSPDSPVKRGQNRLAQQPFDLREGVSNAYQVLREGLGQTATNIVQVAKEEHEQNGVTGAVGGVLRQVPATVVQPFILATEATSSVLGGVRNQILPDARREAAEKWRASP</sequence>
<keyword evidence="9" id="KW-0472">Membrane</keyword>
<dbReference type="GO" id="GO:0061723">
    <property type="term" value="P:glycophagy"/>
    <property type="evidence" value="ECO:0007669"/>
    <property type="project" value="TreeGrafter"/>
</dbReference>
<feature type="region of interest" description="Disordered" evidence="12">
    <location>
        <begin position="1807"/>
        <end position="1829"/>
    </location>
</feature>
<comment type="similarity">
    <text evidence="3">Belongs to the ATG2 family.</text>
</comment>
<keyword evidence="7" id="KW-0072">Autophagy</keyword>
<dbReference type="Pfam" id="PF13329">
    <property type="entry name" value="ATG2_CAD"/>
    <property type="match status" value="2"/>
</dbReference>
<evidence type="ECO:0000256" key="5">
    <source>
        <dbReference type="ARBA" id="ARBA00022448"/>
    </source>
</evidence>
<dbReference type="OrthoDB" id="18982at2759"/>
<evidence type="ECO:0000256" key="4">
    <source>
        <dbReference type="ARBA" id="ARBA00018070"/>
    </source>
</evidence>
<dbReference type="Proteomes" id="UP000225706">
    <property type="component" value="Unassembled WGS sequence"/>
</dbReference>
<feature type="region of interest" description="Disordered" evidence="12">
    <location>
        <begin position="1532"/>
        <end position="1553"/>
    </location>
</feature>
<evidence type="ECO:0000256" key="7">
    <source>
        <dbReference type="ARBA" id="ARBA00023006"/>
    </source>
</evidence>
<organism evidence="13 14">
    <name type="scientific">Stylophora pistillata</name>
    <name type="common">Smooth cauliflower coral</name>
    <dbReference type="NCBI Taxonomy" id="50429"/>
    <lineage>
        <taxon>Eukaryota</taxon>
        <taxon>Metazoa</taxon>
        <taxon>Cnidaria</taxon>
        <taxon>Anthozoa</taxon>
        <taxon>Hexacorallia</taxon>
        <taxon>Scleractinia</taxon>
        <taxon>Astrocoeniina</taxon>
        <taxon>Pocilloporidae</taxon>
        <taxon>Stylophora</taxon>
    </lineage>
</organism>
<comment type="catalytic activity">
    <reaction evidence="11">
        <text>a 1,2-diacyl-sn-glycero-3-phosphoethanolamine(in) = a 1,2-diacyl-sn-glycero-3-phosphoethanolamine(out)</text>
        <dbReference type="Rhea" id="RHEA:38895"/>
        <dbReference type="ChEBI" id="CHEBI:64612"/>
    </reaction>
</comment>
<keyword evidence="14" id="KW-1185">Reference proteome</keyword>
<evidence type="ECO:0000256" key="11">
    <source>
        <dbReference type="ARBA" id="ARBA00024615"/>
    </source>
</evidence>
<dbReference type="GO" id="GO:0061709">
    <property type="term" value="P:reticulophagy"/>
    <property type="evidence" value="ECO:0007669"/>
    <property type="project" value="TreeGrafter"/>
</dbReference>
<evidence type="ECO:0000256" key="8">
    <source>
        <dbReference type="ARBA" id="ARBA00023055"/>
    </source>
</evidence>
<feature type="compositionally biased region" description="Low complexity" evidence="12">
    <location>
        <begin position="551"/>
        <end position="563"/>
    </location>
</feature>
<dbReference type="EMBL" id="LSMT01000046">
    <property type="protein sequence ID" value="PFX30723.1"/>
    <property type="molecule type" value="Genomic_DNA"/>
</dbReference>